<sequence length="133" mass="14367">MKAFLQMLLLGLVLALGPMAGSQAADKPAAVLFHADWCLNCKLMKPRLAALQQQYGDRIEFIRVDYTTDAGRAEGKALAKARGFAKLYGENRATGWVALLKPDGTEAGALHVTMEDAEMQRALEDLLAASESS</sequence>
<dbReference type="Gene3D" id="3.40.30.10">
    <property type="entry name" value="Glutaredoxin"/>
    <property type="match status" value="1"/>
</dbReference>
<dbReference type="EMBL" id="QEQK01000011">
    <property type="protein sequence ID" value="PWN55413.1"/>
    <property type="molecule type" value="Genomic_DNA"/>
</dbReference>
<dbReference type="RefSeq" id="WP_109720954.1">
    <property type="nucleotide sequence ID" value="NZ_QEQK01000011.1"/>
</dbReference>
<evidence type="ECO:0000259" key="2">
    <source>
        <dbReference type="PROSITE" id="PS51352"/>
    </source>
</evidence>
<evidence type="ECO:0000313" key="4">
    <source>
        <dbReference type="Proteomes" id="UP000251800"/>
    </source>
</evidence>
<dbReference type="InterPro" id="IPR036249">
    <property type="entry name" value="Thioredoxin-like_sf"/>
</dbReference>
<proteinExistence type="predicted"/>
<protein>
    <recommendedName>
        <fullName evidence="2">Thioredoxin domain-containing protein</fullName>
    </recommendedName>
</protein>
<gene>
    <name evidence="3" type="ORF">DEH80_13120</name>
</gene>
<dbReference type="SUPFAM" id="SSF52833">
    <property type="entry name" value="Thioredoxin-like"/>
    <property type="match status" value="1"/>
</dbReference>
<accession>A0A363UJ07</accession>
<keyword evidence="1" id="KW-0732">Signal</keyword>
<feature type="domain" description="Thioredoxin" evidence="2">
    <location>
        <begin position="5"/>
        <end position="128"/>
    </location>
</feature>
<dbReference type="Pfam" id="PF00085">
    <property type="entry name" value="Thioredoxin"/>
    <property type="match status" value="1"/>
</dbReference>
<dbReference type="AlphaFoldDB" id="A0A363UJ07"/>
<dbReference type="InterPro" id="IPR013766">
    <property type="entry name" value="Thioredoxin_domain"/>
</dbReference>
<evidence type="ECO:0000313" key="3">
    <source>
        <dbReference type="EMBL" id="PWN55413.1"/>
    </source>
</evidence>
<dbReference type="PROSITE" id="PS51352">
    <property type="entry name" value="THIOREDOXIN_2"/>
    <property type="match status" value="1"/>
</dbReference>
<organism evidence="3 4">
    <name type="scientific">Abyssibacter profundi</name>
    <dbReference type="NCBI Taxonomy" id="2182787"/>
    <lineage>
        <taxon>Bacteria</taxon>
        <taxon>Pseudomonadati</taxon>
        <taxon>Pseudomonadota</taxon>
        <taxon>Gammaproteobacteria</taxon>
        <taxon>Chromatiales</taxon>
        <taxon>Oceanococcaceae</taxon>
        <taxon>Abyssibacter</taxon>
    </lineage>
</organism>
<evidence type="ECO:0000256" key="1">
    <source>
        <dbReference type="SAM" id="SignalP"/>
    </source>
</evidence>
<feature type="chain" id="PRO_5016974827" description="Thioredoxin domain-containing protein" evidence="1">
    <location>
        <begin position="25"/>
        <end position="133"/>
    </location>
</feature>
<name>A0A363UJ07_9GAMM</name>
<feature type="signal peptide" evidence="1">
    <location>
        <begin position="1"/>
        <end position="24"/>
    </location>
</feature>
<dbReference type="OrthoDB" id="9811036at2"/>
<dbReference type="Proteomes" id="UP000251800">
    <property type="component" value="Unassembled WGS sequence"/>
</dbReference>
<reference evidence="3 4" key="1">
    <citation type="submission" date="2018-05" db="EMBL/GenBank/DDBJ databases">
        <title>Abyssibacter profundi OUC007T gen. nov., sp. nov, a marine bacterium isolated from seawater of the Mariana Trench.</title>
        <authorList>
            <person name="Zhou S."/>
        </authorList>
    </citation>
    <scope>NUCLEOTIDE SEQUENCE [LARGE SCALE GENOMIC DNA]</scope>
    <source>
        <strain evidence="3 4">OUC007</strain>
    </source>
</reference>
<comment type="caution">
    <text evidence="3">The sequence shown here is derived from an EMBL/GenBank/DDBJ whole genome shotgun (WGS) entry which is preliminary data.</text>
</comment>
<keyword evidence="4" id="KW-1185">Reference proteome</keyword>